<dbReference type="Pfam" id="PF01590">
    <property type="entry name" value="GAF"/>
    <property type="match status" value="1"/>
</dbReference>
<accession>A0AAU8EMD0</accession>
<reference evidence="2" key="1">
    <citation type="submission" date="2024-06" db="EMBL/GenBank/DDBJ databases">
        <title>Biodegradation of dimethachlon by Arthrobacter sp. K5: mechanistic insights and ecological implications.</title>
        <authorList>
            <person name="Hu S."/>
            <person name="Lu P."/>
        </authorList>
    </citation>
    <scope>NUCLEOTIDE SEQUENCE</scope>
    <source>
        <strain evidence="2">K5</strain>
    </source>
</reference>
<dbReference type="AlphaFoldDB" id="A0AAU8EMD0"/>
<dbReference type="InterPro" id="IPR003018">
    <property type="entry name" value="GAF"/>
</dbReference>
<name>A0AAU8EMD0_9MICC</name>
<sequence length="186" mass="19763">MMEHGQHGDFDRLHDMIAGSEDLKGVLDGVAGFAARALSRSTGERIECAVTLRRRRRSATIAGSSDDAVLLDRIEQALGEGPCVEALKVGHSVVLSDASADPCWPRYSESLLQAGCRSAMGVPLTLGDQAGAVLNFLAPVTGAFTRDAIADAEAFADMASRILRLAIRIAGADQLAEVYRRGKTPR</sequence>
<dbReference type="SMART" id="SM00065">
    <property type="entry name" value="GAF"/>
    <property type="match status" value="1"/>
</dbReference>
<feature type="domain" description="GAF" evidence="1">
    <location>
        <begin position="22"/>
        <end position="173"/>
    </location>
</feature>
<dbReference type="RefSeq" id="WP_353710740.1">
    <property type="nucleotide sequence ID" value="NZ_CP159279.1"/>
</dbReference>
<dbReference type="SUPFAM" id="SSF55781">
    <property type="entry name" value="GAF domain-like"/>
    <property type="match status" value="1"/>
</dbReference>
<organism evidence="2">
    <name type="scientific">Arthrobacter sp. K5</name>
    <dbReference type="NCBI Taxonomy" id="2839623"/>
    <lineage>
        <taxon>Bacteria</taxon>
        <taxon>Bacillati</taxon>
        <taxon>Actinomycetota</taxon>
        <taxon>Actinomycetes</taxon>
        <taxon>Micrococcales</taxon>
        <taxon>Micrococcaceae</taxon>
        <taxon>Arthrobacter</taxon>
    </lineage>
</organism>
<evidence type="ECO:0000313" key="2">
    <source>
        <dbReference type="EMBL" id="XCH10067.1"/>
    </source>
</evidence>
<dbReference type="InterPro" id="IPR029016">
    <property type="entry name" value="GAF-like_dom_sf"/>
</dbReference>
<proteinExistence type="predicted"/>
<protein>
    <submittedName>
        <fullName evidence="2">GAF domain-containing protein</fullName>
    </submittedName>
</protein>
<dbReference type="EMBL" id="CP159279">
    <property type="protein sequence ID" value="XCH10067.1"/>
    <property type="molecule type" value="Genomic_DNA"/>
</dbReference>
<dbReference type="Gene3D" id="3.30.450.40">
    <property type="match status" value="1"/>
</dbReference>
<evidence type="ECO:0000259" key="1">
    <source>
        <dbReference type="SMART" id="SM00065"/>
    </source>
</evidence>
<gene>
    <name evidence="2" type="ORF">ABRP34_14615</name>
</gene>